<dbReference type="InterPro" id="IPR036915">
    <property type="entry name" value="Cyclin-like_sf"/>
</dbReference>
<dbReference type="GO" id="GO:0051301">
    <property type="term" value="P:cell division"/>
    <property type="evidence" value="ECO:0007669"/>
    <property type="project" value="UniProtKB-KW"/>
</dbReference>
<comment type="similarity">
    <text evidence="6">Belongs to the cyclin family.</text>
</comment>
<feature type="domain" description="Cyclin-like" evidence="7">
    <location>
        <begin position="77"/>
        <end position="167"/>
    </location>
</feature>
<dbReference type="FunCoup" id="A0A7J7DMR1">
    <property type="interactions" value="405"/>
</dbReference>
<dbReference type="SUPFAM" id="SSF47954">
    <property type="entry name" value="Cyclin-like"/>
    <property type="match status" value="1"/>
</dbReference>
<dbReference type="AlphaFoldDB" id="A0A7J7DMR1"/>
<keyword evidence="9" id="KW-1185">Reference proteome</keyword>
<dbReference type="Proteomes" id="UP000593562">
    <property type="component" value="Unassembled WGS sequence"/>
</dbReference>
<dbReference type="InterPro" id="IPR006671">
    <property type="entry name" value="Cyclin_N"/>
</dbReference>
<dbReference type="Gene3D" id="1.10.472.10">
    <property type="entry name" value="Cyclin-like"/>
    <property type="match status" value="2"/>
</dbReference>
<dbReference type="InParanoid" id="A0A7J7DMR1"/>
<dbReference type="InterPro" id="IPR048258">
    <property type="entry name" value="Cyclins_cyclin-box"/>
</dbReference>
<keyword evidence="2" id="KW-0132">Cell division</keyword>
<dbReference type="InterPro" id="IPR004367">
    <property type="entry name" value="Cyclin_C-dom"/>
</dbReference>
<name>A0A7J7DMR1_TRIWF</name>
<evidence type="ECO:0000256" key="5">
    <source>
        <dbReference type="ARBA" id="ARBA00032263"/>
    </source>
</evidence>
<evidence type="ECO:0000256" key="4">
    <source>
        <dbReference type="ARBA" id="ARBA00023306"/>
    </source>
</evidence>
<evidence type="ECO:0000256" key="1">
    <source>
        <dbReference type="ARBA" id="ARBA00011177"/>
    </source>
</evidence>
<keyword evidence="3 6" id="KW-0195">Cyclin</keyword>
<sequence length="326" mass="37452">MDSLLCDENWLSIPDDQCQQSNHIQGLEKHSDLSNEKVSEALKICLEKESSYVPKAGYARQLQSDNDFLSARFRAVHWLIKSCIRMNLPYGIAFSAVNYLDRFMSVNDLCKMEWNCQMVKLLSVACLSVASKFTEMSVPPFREIQMEGLDHSFETSTIQRMELSLLQELGWHMNSTTPYSYVEIMLPTLDIGSSLTSQLHKDQLTNRVTELLLGALLDLKLMEYQPSILAVSALWCSLEEYTPSNSNIHHLNNFTKLFNQDQKDDLVKCHSIMERCEAYHCPSSPVTVLLKEQINIPDDCIFDLTIRKWPCSNMDRNPVNEKNPRI</sequence>
<dbReference type="InterPro" id="IPR013763">
    <property type="entry name" value="Cyclin-like_dom"/>
</dbReference>
<dbReference type="SMART" id="SM00385">
    <property type="entry name" value="CYCLIN"/>
    <property type="match status" value="1"/>
</dbReference>
<organism evidence="8 9">
    <name type="scientific">Tripterygium wilfordii</name>
    <name type="common">Thunder God vine</name>
    <dbReference type="NCBI Taxonomy" id="458696"/>
    <lineage>
        <taxon>Eukaryota</taxon>
        <taxon>Viridiplantae</taxon>
        <taxon>Streptophyta</taxon>
        <taxon>Embryophyta</taxon>
        <taxon>Tracheophyta</taxon>
        <taxon>Spermatophyta</taxon>
        <taxon>Magnoliopsida</taxon>
        <taxon>eudicotyledons</taxon>
        <taxon>Gunneridae</taxon>
        <taxon>Pentapetalae</taxon>
        <taxon>rosids</taxon>
        <taxon>fabids</taxon>
        <taxon>Celastrales</taxon>
        <taxon>Celastraceae</taxon>
        <taxon>Tripterygium</taxon>
    </lineage>
</organism>
<evidence type="ECO:0000259" key="7">
    <source>
        <dbReference type="SMART" id="SM00385"/>
    </source>
</evidence>
<proteinExistence type="inferred from homology"/>
<protein>
    <recommendedName>
        <fullName evidence="5">B-like cyclin</fullName>
    </recommendedName>
</protein>
<dbReference type="PROSITE" id="PS00292">
    <property type="entry name" value="CYCLINS"/>
    <property type="match status" value="1"/>
</dbReference>
<gene>
    <name evidence="8" type="ORF">HS088_TW05G00294</name>
</gene>
<evidence type="ECO:0000313" key="9">
    <source>
        <dbReference type="Proteomes" id="UP000593562"/>
    </source>
</evidence>
<comment type="subunit">
    <text evidence="1">Interacts with the CDC2 protein kinase to form a serine/threonine kinase holoenzyme complex also known as maturation promoting factor (MPF). The cyclin subunit imparts substrate specificity to the complex.</text>
</comment>
<evidence type="ECO:0000256" key="6">
    <source>
        <dbReference type="RuleBase" id="RU000383"/>
    </source>
</evidence>
<evidence type="ECO:0000256" key="2">
    <source>
        <dbReference type="ARBA" id="ARBA00022618"/>
    </source>
</evidence>
<reference evidence="8 9" key="1">
    <citation type="journal article" date="2020" name="Nat. Commun.">
        <title>Genome of Tripterygium wilfordii and identification of cytochrome P450 involved in triptolide biosynthesis.</title>
        <authorList>
            <person name="Tu L."/>
            <person name="Su P."/>
            <person name="Zhang Z."/>
            <person name="Gao L."/>
            <person name="Wang J."/>
            <person name="Hu T."/>
            <person name="Zhou J."/>
            <person name="Zhang Y."/>
            <person name="Zhao Y."/>
            <person name="Liu Y."/>
            <person name="Song Y."/>
            <person name="Tong Y."/>
            <person name="Lu Y."/>
            <person name="Yang J."/>
            <person name="Xu C."/>
            <person name="Jia M."/>
            <person name="Peters R.J."/>
            <person name="Huang L."/>
            <person name="Gao W."/>
        </authorList>
    </citation>
    <scope>NUCLEOTIDE SEQUENCE [LARGE SCALE GENOMIC DNA]</scope>
    <source>
        <strain evidence="9">cv. XIE 37</strain>
        <tissue evidence="8">Leaf</tissue>
    </source>
</reference>
<comment type="caution">
    <text evidence="8">The sequence shown here is derived from an EMBL/GenBank/DDBJ whole genome shotgun (WGS) entry which is preliminary data.</text>
</comment>
<dbReference type="Pfam" id="PF00134">
    <property type="entry name" value="Cyclin_N"/>
    <property type="match status" value="1"/>
</dbReference>
<dbReference type="Pfam" id="PF02984">
    <property type="entry name" value="Cyclin_C"/>
    <property type="match status" value="1"/>
</dbReference>
<accession>A0A7J7DMR1</accession>
<dbReference type="EMBL" id="JAAARO010000005">
    <property type="protein sequence ID" value="KAF5747569.1"/>
    <property type="molecule type" value="Genomic_DNA"/>
</dbReference>
<evidence type="ECO:0000256" key="3">
    <source>
        <dbReference type="ARBA" id="ARBA00023127"/>
    </source>
</evidence>
<dbReference type="PANTHER" id="PTHR10177">
    <property type="entry name" value="CYCLINS"/>
    <property type="match status" value="1"/>
</dbReference>
<evidence type="ECO:0000313" key="8">
    <source>
        <dbReference type="EMBL" id="KAF5747569.1"/>
    </source>
</evidence>
<dbReference type="InterPro" id="IPR039361">
    <property type="entry name" value="Cyclin"/>
</dbReference>
<keyword evidence="4" id="KW-0131">Cell cycle</keyword>